<sequence>MGKTALYSIPQFNKKRKKSTGKKKWECQFALIEEMTT</sequence>
<dbReference type="Proteomes" id="UP001226720">
    <property type="component" value="Unassembled WGS sequence"/>
</dbReference>
<comment type="caution">
    <text evidence="2">The sequence shown here is derived from an EMBL/GenBank/DDBJ whole genome shotgun (WGS) entry which is preliminary data.</text>
</comment>
<name>A0ABU0K5W6_9BACL</name>
<feature type="region of interest" description="Disordered" evidence="1">
    <location>
        <begin position="1"/>
        <end position="21"/>
    </location>
</feature>
<dbReference type="EMBL" id="JAUSWM010000010">
    <property type="protein sequence ID" value="MDQ0484756.1"/>
    <property type="molecule type" value="Genomic_DNA"/>
</dbReference>
<accession>A0ABU0K5W6</accession>
<protein>
    <submittedName>
        <fullName evidence="2">Uncharacterized protein</fullName>
    </submittedName>
</protein>
<evidence type="ECO:0000313" key="3">
    <source>
        <dbReference type="Proteomes" id="UP001226720"/>
    </source>
</evidence>
<organism evidence="2 3">
    <name type="scientific">Guptibacillus hwajinpoensis</name>
    <dbReference type="NCBI Taxonomy" id="208199"/>
    <lineage>
        <taxon>Bacteria</taxon>
        <taxon>Bacillati</taxon>
        <taxon>Bacillota</taxon>
        <taxon>Bacilli</taxon>
        <taxon>Bacillales</taxon>
        <taxon>Guptibacillaceae</taxon>
        <taxon>Guptibacillus</taxon>
    </lineage>
</organism>
<keyword evidence="3" id="KW-1185">Reference proteome</keyword>
<reference evidence="2" key="1">
    <citation type="submission" date="2023-07" db="EMBL/GenBank/DDBJ databases">
        <title>Genomic Encyclopedia of Type Strains, Phase IV (KMG-IV): sequencing the most valuable type-strain genomes for metagenomic binning, comparative biology and taxonomic classification.</title>
        <authorList>
            <person name="Goeker M."/>
        </authorList>
    </citation>
    <scope>NUCLEOTIDE SEQUENCE [LARGE SCALE GENOMIC DNA]</scope>
    <source>
        <strain evidence="2">JSM 076093</strain>
    </source>
</reference>
<evidence type="ECO:0000256" key="1">
    <source>
        <dbReference type="SAM" id="MobiDB-lite"/>
    </source>
</evidence>
<proteinExistence type="predicted"/>
<evidence type="ECO:0000313" key="2">
    <source>
        <dbReference type="EMBL" id="MDQ0484756.1"/>
    </source>
</evidence>
<gene>
    <name evidence="2" type="ORF">QO000_003758</name>
</gene>